<feature type="region of interest" description="Disordered" evidence="1">
    <location>
        <begin position="171"/>
        <end position="229"/>
    </location>
</feature>
<feature type="compositionally biased region" description="Basic residues" evidence="1">
    <location>
        <begin position="171"/>
        <end position="182"/>
    </location>
</feature>
<comment type="caution">
    <text evidence="2">The sequence shown here is derived from an EMBL/GenBank/DDBJ whole genome shotgun (WGS) entry which is preliminary data.</text>
</comment>
<dbReference type="Proteomes" id="UP000288805">
    <property type="component" value="Unassembled WGS sequence"/>
</dbReference>
<protein>
    <submittedName>
        <fullName evidence="2">Uncharacterized protein</fullName>
    </submittedName>
</protein>
<name>A0A438CZA5_VITVI</name>
<organism evidence="2 3">
    <name type="scientific">Vitis vinifera</name>
    <name type="common">Grape</name>
    <dbReference type="NCBI Taxonomy" id="29760"/>
    <lineage>
        <taxon>Eukaryota</taxon>
        <taxon>Viridiplantae</taxon>
        <taxon>Streptophyta</taxon>
        <taxon>Embryophyta</taxon>
        <taxon>Tracheophyta</taxon>
        <taxon>Spermatophyta</taxon>
        <taxon>Magnoliopsida</taxon>
        <taxon>eudicotyledons</taxon>
        <taxon>Gunneridae</taxon>
        <taxon>Pentapetalae</taxon>
        <taxon>rosids</taxon>
        <taxon>Vitales</taxon>
        <taxon>Vitaceae</taxon>
        <taxon>Viteae</taxon>
        <taxon>Vitis</taxon>
    </lineage>
</organism>
<dbReference type="AlphaFoldDB" id="A0A438CZA5"/>
<evidence type="ECO:0000313" key="2">
    <source>
        <dbReference type="EMBL" id="RVW28521.1"/>
    </source>
</evidence>
<proteinExistence type="predicted"/>
<evidence type="ECO:0000313" key="3">
    <source>
        <dbReference type="Proteomes" id="UP000288805"/>
    </source>
</evidence>
<accession>A0A438CZA5</accession>
<dbReference type="EMBL" id="QGNW01001888">
    <property type="protein sequence ID" value="RVW28521.1"/>
    <property type="molecule type" value="Genomic_DNA"/>
</dbReference>
<gene>
    <name evidence="2" type="ORF">CK203_100569</name>
</gene>
<evidence type="ECO:0000256" key="1">
    <source>
        <dbReference type="SAM" id="MobiDB-lite"/>
    </source>
</evidence>
<sequence length="229" mass="26419">MIYNFTLLNVEELASILGCKVGKLPTTYLGLPLSASFKSPFVWDVDEERFHKRDLLWKGTSLETGIVGKFGEEPRSWCSFAGREGYDVSLWKAPLKDSIPSLFSFASNKEAWVATCTWKYSEDDDKLIWQISKSGKFLVKYLYSYLKSDEVTVFHSGHPSYLLKLSDQPYRHQKNPHRRRPFPTKSFSNTDHTIRCAKRRSSTFLKAPEEESQPRVSLLRRPESQAPAR</sequence>
<reference evidence="2 3" key="1">
    <citation type="journal article" date="2018" name="PLoS Genet.">
        <title>Population sequencing reveals clonal diversity and ancestral inbreeding in the grapevine cultivar Chardonnay.</title>
        <authorList>
            <person name="Roach M.J."/>
            <person name="Johnson D.L."/>
            <person name="Bohlmann J."/>
            <person name="van Vuuren H.J."/>
            <person name="Jones S.J."/>
            <person name="Pretorius I.S."/>
            <person name="Schmidt S.A."/>
            <person name="Borneman A.R."/>
        </authorList>
    </citation>
    <scope>NUCLEOTIDE SEQUENCE [LARGE SCALE GENOMIC DNA]</scope>
    <source>
        <strain evidence="3">cv. Chardonnay</strain>
        <tissue evidence="2">Leaf</tissue>
    </source>
</reference>